<dbReference type="AlphaFoldDB" id="A0A6L9LJ19"/>
<organism evidence="3 4">
    <name type="scientific">Spirosoma terrae</name>
    <dbReference type="NCBI Taxonomy" id="1968276"/>
    <lineage>
        <taxon>Bacteria</taxon>
        <taxon>Pseudomonadati</taxon>
        <taxon>Bacteroidota</taxon>
        <taxon>Cytophagia</taxon>
        <taxon>Cytophagales</taxon>
        <taxon>Cytophagaceae</taxon>
        <taxon>Spirosoma</taxon>
    </lineage>
</organism>
<comment type="caution">
    <text evidence="3">The sequence shown here is derived from an EMBL/GenBank/DDBJ whole genome shotgun (WGS) entry which is preliminary data.</text>
</comment>
<evidence type="ECO:0008006" key="5">
    <source>
        <dbReference type="Google" id="ProtNLM"/>
    </source>
</evidence>
<evidence type="ECO:0000313" key="3">
    <source>
        <dbReference type="EMBL" id="NDU96619.1"/>
    </source>
</evidence>
<feature type="transmembrane region" description="Helical" evidence="2">
    <location>
        <begin position="39"/>
        <end position="58"/>
    </location>
</feature>
<evidence type="ECO:0000256" key="2">
    <source>
        <dbReference type="SAM" id="Phobius"/>
    </source>
</evidence>
<evidence type="ECO:0000313" key="4">
    <source>
        <dbReference type="Proteomes" id="UP000474175"/>
    </source>
</evidence>
<proteinExistence type="predicted"/>
<sequence>MTNEKQDTQYTSYFPPTPTSQPQQSNSFFDDEPPEQPDWLLIFMGILFLASVLIAWLVDFPSLMDKP</sequence>
<dbReference type="RefSeq" id="WP_163951140.1">
    <property type="nucleotide sequence ID" value="NZ_JAAFZH010000007.1"/>
</dbReference>
<evidence type="ECO:0000256" key="1">
    <source>
        <dbReference type="SAM" id="MobiDB-lite"/>
    </source>
</evidence>
<feature type="region of interest" description="Disordered" evidence="1">
    <location>
        <begin position="1"/>
        <end position="33"/>
    </location>
</feature>
<feature type="compositionally biased region" description="Low complexity" evidence="1">
    <location>
        <begin position="8"/>
        <end position="28"/>
    </location>
</feature>
<keyword evidence="4" id="KW-1185">Reference proteome</keyword>
<keyword evidence="2" id="KW-1133">Transmembrane helix</keyword>
<protein>
    <recommendedName>
        <fullName evidence="5">Transmembrane protein</fullName>
    </recommendedName>
</protein>
<gene>
    <name evidence="3" type="ORF">GK108_17185</name>
</gene>
<name>A0A6L9LJ19_9BACT</name>
<keyword evidence="2" id="KW-0472">Membrane</keyword>
<dbReference type="EMBL" id="JAAFZH010000007">
    <property type="protein sequence ID" value="NDU96619.1"/>
    <property type="molecule type" value="Genomic_DNA"/>
</dbReference>
<dbReference type="Proteomes" id="UP000474175">
    <property type="component" value="Unassembled WGS sequence"/>
</dbReference>
<keyword evidence="2" id="KW-0812">Transmembrane</keyword>
<reference evidence="3 4" key="1">
    <citation type="submission" date="2020-02" db="EMBL/GenBank/DDBJ databases">
        <title>Draft genome sequence of two Spirosoma agri KCTC 52727 and Spirosoma terrae KCTC 52035.</title>
        <authorList>
            <person name="Rojas J."/>
            <person name="Ambika Manirajan B."/>
            <person name="Suarez C."/>
            <person name="Ratering S."/>
            <person name="Schnell S."/>
        </authorList>
    </citation>
    <scope>NUCLEOTIDE SEQUENCE [LARGE SCALE GENOMIC DNA]</scope>
    <source>
        <strain evidence="3 4">KCTC 52035</strain>
    </source>
</reference>
<accession>A0A6L9LJ19</accession>